<dbReference type="InterPro" id="IPR011010">
    <property type="entry name" value="DNA_brk_join_enz"/>
</dbReference>
<dbReference type="GO" id="GO:0003677">
    <property type="term" value="F:DNA binding"/>
    <property type="evidence" value="ECO:0007669"/>
    <property type="project" value="InterPro"/>
</dbReference>
<reference evidence="2 3" key="1">
    <citation type="submission" date="2020-07" db="EMBL/GenBank/DDBJ databases">
        <title>Sequencing the genomes of 1000 actinobacteria strains.</title>
        <authorList>
            <person name="Klenk H.-P."/>
        </authorList>
    </citation>
    <scope>NUCLEOTIDE SEQUENCE [LARGE SCALE GENOMIC DNA]</scope>
    <source>
        <strain evidence="2 3">LI1</strain>
    </source>
</reference>
<evidence type="ECO:0000313" key="3">
    <source>
        <dbReference type="Proteomes" id="UP000537260"/>
    </source>
</evidence>
<gene>
    <name evidence="2" type="ORF">HNR05_000266</name>
</gene>
<comment type="caution">
    <text evidence="2">The sequence shown here is derived from an EMBL/GenBank/DDBJ whole genome shotgun (WGS) entry which is preliminary data.</text>
</comment>
<evidence type="ECO:0000256" key="1">
    <source>
        <dbReference type="ARBA" id="ARBA00023172"/>
    </source>
</evidence>
<keyword evidence="1" id="KW-0233">DNA recombination</keyword>
<dbReference type="GO" id="GO:0015074">
    <property type="term" value="P:DNA integration"/>
    <property type="evidence" value="ECO:0007669"/>
    <property type="project" value="InterPro"/>
</dbReference>
<dbReference type="Gene3D" id="1.10.443.10">
    <property type="entry name" value="Intergrase catalytic core"/>
    <property type="match status" value="1"/>
</dbReference>
<protein>
    <submittedName>
        <fullName evidence="2">Integrase</fullName>
    </submittedName>
</protein>
<dbReference type="EMBL" id="JACCFM010000001">
    <property type="protein sequence ID" value="NYJ18475.1"/>
    <property type="molecule type" value="Genomic_DNA"/>
</dbReference>
<dbReference type="InterPro" id="IPR013762">
    <property type="entry name" value="Integrase-like_cat_sf"/>
</dbReference>
<accession>A0A7Z0EC58</accession>
<dbReference type="GO" id="GO:0006310">
    <property type="term" value="P:DNA recombination"/>
    <property type="evidence" value="ECO:0007669"/>
    <property type="project" value="UniProtKB-KW"/>
</dbReference>
<sequence>MTDTSESSAYRPIYALPYWDVLGAFIEDAVAEAALLSGRTPRSLFPATVAYVLWSWQSRGTPLERSRIFCRALVEEFIHLGMGAYARGSKATHRATLTLLVDTLNPTEHTRARLPIPRSTPTAPYTEAEVAKLYSWATSQGTVRRQQDALALLVLGLGAGLATRELLAVRVSDVDTREAQAFVVVWEGRPRTVPISPSWRRPLRRIIGELDPADWAFRPGRSGANSGQVSDFLQRARTTLDVRPSRMRATWLLEHLDAGTAPHELLRISGLQNLAALDKIEAARARPRRQSPRREHR</sequence>
<name>A0A7Z0EC58_9MICO</name>
<dbReference type="Proteomes" id="UP000537260">
    <property type="component" value="Unassembled WGS sequence"/>
</dbReference>
<organism evidence="2 3">
    <name type="scientific">Glaciibacter psychrotolerans</name>
    <dbReference type="NCBI Taxonomy" id="670054"/>
    <lineage>
        <taxon>Bacteria</taxon>
        <taxon>Bacillati</taxon>
        <taxon>Actinomycetota</taxon>
        <taxon>Actinomycetes</taxon>
        <taxon>Micrococcales</taxon>
        <taxon>Microbacteriaceae</taxon>
        <taxon>Glaciibacter</taxon>
    </lineage>
</organism>
<keyword evidence="3" id="KW-1185">Reference proteome</keyword>
<evidence type="ECO:0000313" key="2">
    <source>
        <dbReference type="EMBL" id="NYJ18475.1"/>
    </source>
</evidence>
<proteinExistence type="predicted"/>
<dbReference type="AlphaFoldDB" id="A0A7Z0EC58"/>
<dbReference type="SUPFAM" id="SSF56349">
    <property type="entry name" value="DNA breaking-rejoining enzymes"/>
    <property type="match status" value="1"/>
</dbReference>
<dbReference type="RefSeq" id="WP_179577382.1">
    <property type="nucleotide sequence ID" value="NZ_JACCFM010000001.1"/>
</dbReference>